<reference evidence="1 2" key="1">
    <citation type="journal article" date="2019" name="Nat. Ecol. Evol.">
        <title>Megaphylogeny resolves global patterns of mushroom evolution.</title>
        <authorList>
            <person name="Varga T."/>
            <person name="Krizsan K."/>
            <person name="Foldi C."/>
            <person name="Dima B."/>
            <person name="Sanchez-Garcia M."/>
            <person name="Sanchez-Ramirez S."/>
            <person name="Szollosi G.J."/>
            <person name="Szarkandi J.G."/>
            <person name="Papp V."/>
            <person name="Albert L."/>
            <person name="Andreopoulos W."/>
            <person name="Angelini C."/>
            <person name="Antonin V."/>
            <person name="Barry K.W."/>
            <person name="Bougher N.L."/>
            <person name="Buchanan P."/>
            <person name="Buyck B."/>
            <person name="Bense V."/>
            <person name="Catcheside P."/>
            <person name="Chovatia M."/>
            <person name="Cooper J."/>
            <person name="Damon W."/>
            <person name="Desjardin D."/>
            <person name="Finy P."/>
            <person name="Geml J."/>
            <person name="Haridas S."/>
            <person name="Hughes K."/>
            <person name="Justo A."/>
            <person name="Karasinski D."/>
            <person name="Kautmanova I."/>
            <person name="Kiss B."/>
            <person name="Kocsube S."/>
            <person name="Kotiranta H."/>
            <person name="LaButti K.M."/>
            <person name="Lechner B.E."/>
            <person name="Liimatainen K."/>
            <person name="Lipzen A."/>
            <person name="Lukacs Z."/>
            <person name="Mihaltcheva S."/>
            <person name="Morgado L.N."/>
            <person name="Niskanen T."/>
            <person name="Noordeloos M.E."/>
            <person name="Ohm R.A."/>
            <person name="Ortiz-Santana B."/>
            <person name="Ovrebo C."/>
            <person name="Racz N."/>
            <person name="Riley R."/>
            <person name="Savchenko A."/>
            <person name="Shiryaev A."/>
            <person name="Soop K."/>
            <person name="Spirin V."/>
            <person name="Szebenyi C."/>
            <person name="Tomsovsky M."/>
            <person name="Tulloss R.E."/>
            <person name="Uehling J."/>
            <person name="Grigoriev I.V."/>
            <person name="Vagvolgyi C."/>
            <person name="Papp T."/>
            <person name="Martin F.M."/>
            <person name="Miettinen O."/>
            <person name="Hibbett D.S."/>
            <person name="Nagy L.G."/>
        </authorList>
    </citation>
    <scope>NUCLEOTIDE SEQUENCE [LARGE SCALE GENOMIC DNA]</scope>
    <source>
        <strain evidence="1 2">NL-1719</strain>
    </source>
</reference>
<organism evidence="1 2">
    <name type="scientific">Pluteus cervinus</name>
    <dbReference type="NCBI Taxonomy" id="181527"/>
    <lineage>
        <taxon>Eukaryota</taxon>
        <taxon>Fungi</taxon>
        <taxon>Dikarya</taxon>
        <taxon>Basidiomycota</taxon>
        <taxon>Agaricomycotina</taxon>
        <taxon>Agaricomycetes</taxon>
        <taxon>Agaricomycetidae</taxon>
        <taxon>Agaricales</taxon>
        <taxon>Pluteineae</taxon>
        <taxon>Pluteaceae</taxon>
        <taxon>Pluteus</taxon>
    </lineage>
</organism>
<name>A0ACD3AYU0_9AGAR</name>
<sequence>MGDIPPTGQLPVWRAGRPPSNSNRTANPTQPRDPQSVLVQQQFGRQNQHSGPQAYQSAPSPGRANIPINTFSQVSFRNGHPNPGPRGRANTRGHTSVFNPRSSGAAFRADSQNPQYSAFSPTQSRKNVPSPPRHARQSNPASPRVPQGLPPRHPQTGQAPRINNPLVTSTSPFQQRTSHTTPSSRQHGHVTRLTPTTPMKTTGPVKPRWQSEDEAYEAIRGSKRTRDDSGGNRRISALDSVRRVSSISAVSRRRAFNVNPQANENRPKTHVLPVFKVRVEGQPAPESDEDDDLDVPVRRPQKRVGLGHTGTAEGSREG</sequence>
<keyword evidence="2" id="KW-1185">Reference proteome</keyword>
<proteinExistence type="predicted"/>
<gene>
    <name evidence="1" type="ORF">BDN72DRAFT_502472</name>
</gene>
<protein>
    <submittedName>
        <fullName evidence="1">Uncharacterized protein</fullName>
    </submittedName>
</protein>
<dbReference type="Proteomes" id="UP000308600">
    <property type="component" value="Unassembled WGS sequence"/>
</dbReference>
<accession>A0ACD3AYU0</accession>
<evidence type="ECO:0000313" key="1">
    <source>
        <dbReference type="EMBL" id="TFK70787.1"/>
    </source>
</evidence>
<dbReference type="EMBL" id="ML208307">
    <property type="protein sequence ID" value="TFK70787.1"/>
    <property type="molecule type" value="Genomic_DNA"/>
</dbReference>
<evidence type="ECO:0000313" key="2">
    <source>
        <dbReference type="Proteomes" id="UP000308600"/>
    </source>
</evidence>